<dbReference type="OrthoDB" id="5976967at2759"/>
<dbReference type="InterPro" id="IPR029064">
    <property type="entry name" value="Ribosomal_eL30-like_sf"/>
</dbReference>
<dbReference type="Proteomes" id="UP000186922">
    <property type="component" value="Unassembled WGS sequence"/>
</dbReference>
<proteinExistence type="predicted"/>
<dbReference type="InterPro" id="IPR024824">
    <property type="entry name" value="GADD45"/>
</dbReference>
<dbReference type="GO" id="GO:0051726">
    <property type="term" value="P:regulation of cell cycle"/>
    <property type="evidence" value="ECO:0007669"/>
    <property type="project" value="InterPro"/>
</dbReference>
<sequence length="180" mass="20444">MQPRIHRHELSLPKLIMSRSGRSSRPEEDLVCSLMKNLHSAKSEYRIRVGLQNSLKLLDVDPSSVLICLMPVDTSNDKSDPLAHLERTLIEAYCNENDVRILKIPMQDDMWSSVRVFAEQMSEGDSGIMDEDDDTINDSSIILVQATANGSLDEEELKRTFDFTNARSKVERPVIRTPSR</sequence>
<dbReference type="PANTHER" id="PTHR10411">
    <property type="entry name" value="GROWTH ARREST AND DNA DAMAGE-INDUCIBLE PROTEIN GADD45"/>
    <property type="match status" value="1"/>
</dbReference>
<accession>A0A1D1UZH3</accession>
<dbReference type="EMBL" id="BDGG01000003">
    <property type="protein sequence ID" value="GAU95006.1"/>
    <property type="molecule type" value="Genomic_DNA"/>
</dbReference>
<keyword evidence="2" id="KW-1185">Reference proteome</keyword>
<name>A0A1D1UZH3_RAMVA</name>
<dbReference type="Gene3D" id="3.30.1330.30">
    <property type="match status" value="1"/>
</dbReference>
<comment type="caution">
    <text evidence="1">The sequence shown here is derived from an EMBL/GenBank/DDBJ whole genome shotgun (WGS) entry which is preliminary data.</text>
</comment>
<reference evidence="1 2" key="1">
    <citation type="journal article" date="2016" name="Nat. Commun.">
        <title>Extremotolerant tardigrade genome and improved radiotolerance of human cultured cells by tardigrade-unique protein.</title>
        <authorList>
            <person name="Hashimoto T."/>
            <person name="Horikawa D.D."/>
            <person name="Saito Y."/>
            <person name="Kuwahara H."/>
            <person name="Kozuka-Hata H."/>
            <person name="Shin-I T."/>
            <person name="Minakuchi Y."/>
            <person name="Ohishi K."/>
            <person name="Motoyama A."/>
            <person name="Aizu T."/>
            <person name="Enomoto A."/>
            <person name="Kondo K."/>
            <person name="Tanaka S."/>
            <person name="Hara Y."/>
            <person name="Koshikawa S."/>
            <person name="Sagara H."/>
            <person name="Miura T."/>
            <person name="Yokobori S."/>
            <person name="Miyagawa K."/>
            <person name="Suzuki Y."/>
            <person name="Kubo T."/>
            <person name="Oyama M."/>
            <person name="Kohara Y."/>
            <person name="Fujiyama A."/>
            <person name="Arakawa K."/>
            <person name="Katayama T."/>
            <person name="Toyoda A."/>
            <person name="Kunieda T."/>
        </authorList>
    </citation>
    <scope>NUCLEOTIDE SEQUENCE [LARGE SCALE GENOMIC DNA]</scope>
    <source>
        <strain evidence="1 2">YOKOZUNA-1</strain>
    </source>
</reference>
<dbReference type="AlphaFoldDB" id="A0A1D1UZH3"/>
<gene>
    <name evidence="1" type="primary">RvY_06696</name>
    <name evidence="1" type="synonym">RvY_06696.1</name>
    <name evidence="1" type="ORF">RvY_06696-1</name>
</gene>
<evidence type="ECO:0000313" key="1">
    <source>
        <dbReference type="EMBL" id="GAU95006.1"/>
    </source>
</evidence>
<evidence type="ECO:0000313" key="2">
    <source>
        <dbReference type="Proteomes" id="UP000186922"/>
    </source>
</evidence>
<dbReference type="GO" id="GO:0005737">
    <property type="term" value="C:cytoplasm"/>
    <property type="evidence" value="ECO:0007669"/>
    <property type="project" value="TreeGrafter"/>
</dbReference>
<protein>
    <submittedName>
        <fullName evidence="1">Uncharacterized protein</fullName>
    </submittedName>
</protein>
<dbReference type="GO" id="GO:0005634">
    <property type="term" value="C:nucleus"/>
    <property type="evidence" value="ECO:0007669"/>
    <property type="project" value="InterPro"/>
</dbReference>
<dbReference type="PANTHER" id="PTHR10411:SF8">
    <property type="entry name" value="FI09246P"/>
    <property type="match status" value="1"/>
</dbReference>
<organism evidence="1 2">
    <name type="scientific">Ramazzottius varieornatus</name>
    <name type="common">Water bear</name>
    <name type="synonym">Tardigrade</name>
    <dbReference type="NCBI Taxonomy" id="947166"/>
    <lineage>
        <taxon>Eukaryota</taxon>
        <taxon>Metazoa</taxon>
        <taxon>Ecdysozoa</taxon>
        <taxon>Tardigrada</taxon>
        <taxon>Eutardigrada</taxon>
        <taxon>Parachela</taxon>
        <taxon>Hypsibioidea</taxon>
        <taxon>Ramazzottiidae</taxon>
        <taxon>Ramazzottius</taxon>
    </lineage>
</organism>